<dbReference type="Proteomes" id="UP001580346">
    <property type="component" value="Unassembled WGS sequence"/>
</dbReference>
<gene>
    <name evidence="1" type="ORF">ACE41H_10810</name>
</gene>
<comment type="caution">
    <text evidence="1">The sequence shown here is derived from an EMBL/GenBank/DDBJ whole genome shotgun (WGS) entry which is preliminary data.</text>
</comment>
<organism evidence="1 2">
    <name type="scientific">Paenibacillus enshidis</name>
    <dbReference type="NCBI Taxonomy" id="1458439"/>
    <lineage>
        <taxon>Bacteria</taxon>
        <taxon>Bacillati</taxon>
        <taxon>Bacillota</taxon>
        <taxon>Bacilli</taxon>
        <taxon>Bacillales</taxon>
        <taxon>Paenibacillaceae</taxon>
        <taxon>Paenibacillus</taxon>
    </lineage>
</organism>
<reference evidence="1 2" key="1">
    <citation type="submission" date="2024-09" db="EMBL/GenBank/DDBJ databases">
        <title>Paenibacillus zeirhizospherea sp. nov., isolated from surface of the maize (Zea mays) roots in a horticulture field, Hungary.</title>
        <authorList>
            <person name="Marton D."/>
            <person name="Farkas M."/>
            <person name="Bedics A."/>
            <person name="Toth E."/>
            <person name="Tancsics A."/>
            <person name="Boka K."/>
            <person name="Maroti G."/>
            <person name="Kriszt B."/>
            <person name="Cserhati M."/>
        </authorList>
    </citation>
    <scope>NUCLEOTIDE SEQUENCE [LARGE SCALE GENOMIC DNA]</scope>
    <source>
        <strain evidence="1 2">KCTC 33519</strain>
    </source>
</reference>
<accession>A0ABV5ASU1</accession>
<evidence type="ECO:0000313" key="1">
    <source>
        <dbReference type="EMBL" id="MFB5267271.1"/>
    </source>
</evidence>
<sequence length="46" mass="5411">MEISISFSKTAKRIWTKEFTKAAEEKYKNRAMTLKITCPAHEECIF</sequence>
<dbReference type="RefSeq" id="WP_375355238.1">
    <property type="nucleotide sequence ID" value="NZ_JBHHMI010000007.1"/>
</dbReference>
<name>A0ABV5ASU1_9BACL</name>
<dbReference type="EMBL" id="JBHHMI010000007">
    <property type="protein sequence ID" value="MFB5267271.1"/>
    <property type="molecule type" value="Genomic_DNA"/>
</dbReference>
<protein>
    <submittedName>
        <fullName evidence="1">Uncharacterized protein</fullName>
    </submittedName>
</protein>
<keyword evidence="2" id="KW-1185">Reference proteome</keyword>
<evidence type="ECO:0000313" key="2">
    <source>
        <dbReference type="Proteomes" id="UP001580346"/>
    </source>
</evidence>
<proteinExistence type="predicted"/>